<comment type="caution">
    <text evidence="1">The sequence shown here is derived from an EMBL/GenBank/DDBJ whole genome shotgun (WGS) entry which is preliminary data.</text>
</comment>
<accession>A0A4R6K884</accession>
<organism evidence="1 2">
    <name type="scientific">Kribbella caucasensis</name>
    <dbReference type="NCBI Taxonomy" id="2512215"/>
    <lineage>
        <taxon>Bacteria</taxon>
        <taxon>Bacillati</taxon>
        <taxon>Actinomycetota</taxon>
        <taxon>Actinomycetes</taxon>
        <taxon>Propionibacteriales</taxon>
        <taxon>Kribbellaceae</taxon>
        <taxon>Kribbella</taxon>
    </lineage>
</organism>
<reference evidence="1 2" key="1">
    <citation type="submission" date="2019-03" db="EMBL/GenBank/DDBJ databases">
        <title>Genomic Encyclopedia of Type Strains, Phase III (KMG-III): the genomes of soil and plant-associated and newly described type strains.</title>
        <authorList>
            <person name="Whitman W."/>
        </authorList>
    </citation>
    <scope>NUCLEOTIDE SEQUENCE [LARGE SCALE GENOMIC DNA]</scope>
    <source>
        <strain evidence="1 2">VKM Ac-2527</strain>
    </source>
</reference>
<dbReference type="Pfam" id="PF16259">
    <property type="entry name" value="DUF4913"/>
    <property type="match status" value="1"/>
</dbReference>
<dbReference type="EMBL" id="SNWQ01000012">
    <property type="protein sequence ID" value="TDO45810.1"/>
    <property type="molecule type" value="Genomic_DNA"/>
</dbReference>
<dbReference type="Proteomes" id="UP000295388">
    <property type="component" value="Unassembled WGS sequence"/>
</dbReference>
<sequence length="161" mass="18166">MNGGGEQPDLDEADLAALRKAMDGLRDKGRRESATPASGFRPRFPDLESWVHEFFVLTFGRHTEQGRWCAQWWDHPEAVLRLDALWRTWEVASLEPVHGVADWIHSHLDPNLTQLFSAGGPFALCAEGRHVPTPVLPVSPPPDDFGTPPRRWWEVLGEGDR</sequence>
<keyword evidence="2" id="KW-1185">Reference proteome</keyword>
<evidence type="ECO:0000313" key="2">
    <source>
        <dbReference type="Proteomes" id="UP000295388"/>
    </source>
</evidence>
<dbReference type="InterPro" id="IPR032584">
    <property type="entry name" value="DUF4913"/>
</dbReference>
<name>A0A4R6K884_9ACTN</name>
<evidence type="ECO:0000313" key="1">
    <source>
        <dbReference type="EMBL" id="TDO45810.1"/>
    </source>
</evidence>
<gene>
    <name evidence="1" type="ORF">EV643_112137</name>
</gene>
<dbReference type="AlphaFoldDB" id="A0A4R6K884"/>
<protein>
    <submittedName>
        <fullName evidence="1">Uncharacterized protein DUF4913</fullName>
    </submittedName>
</protein>
<proteinExistence type="predicted"/>